<dbReference type="AlphaFoldDB" id="A0A1Q9DPF5"/>
<organism evidence="2 3">
    <name type="scientific">Symbiodinium microadriaticum</name>
    <name type="common">Dinoflagellate</name>
    <name type="synonym">Zooxanthella microadriatica</name>
    <dbReference type="NCBI Taxonomy" id="2951"/>
    <lineage>
        <taxon>Eukaryota</taxon>
        <taxon>Sar</taxon>
        <taxon>Alveolata</taxon>
        <taxon>Dinophyceae</taxon>
        <taxon>Suessiales</taxon>
        <taxon>Symbiodiniaceae</taxon>
        <taxon>Symbiodinium</taxon>
    </lineage>
</organism>
<dbReference type="EMBL" id="LSRX01000447">
    <property type="protein sequence ID" value="OLP97047.1"/>
    <property type="molecule type" value="Genomic_DNA"/>
</dbReference>
<name>A0A1Q9DPF5_SYMMI</name>
<keyword evidence="3" id="KW-1185">Reference proteome</keyword>
<dbReference type="Proteomes" id="UP000186817">
    <property type="component" value="Unassembled WGS sequence"/>
</dbReference>
<evidence type="ECO:0000256" key="1">
    <source>
        <dbReference type="SAM" id="Phobius"/>
    </source>
</evidence>
<reference evidence="2 3" key="1">
    <citation type="submission" date="2016-02" db="EMBL/GenBank/DDBJ databases">
        <title>Genome analysis of coral dinoflagellate symbionts highlights evolutionary adaptations to a symbiotic lifestyle.</title>
        <authorList>
            <person name="Aranda M."/>
            <person name="Li Y."/>
            <person name="Liew Y.J."/>
            <person name="Baumgarten S."/>
            <person name="Simakov O."/>
            <person name="Wilson M."/>
            <person name="Piel J."/>
            <person name="Ashoor H."/>
            <person name="Bougouffa S."/>
            <person name="Bajic V.B."/>
            <person name="Ryu T."/>
            <person name="Ravasi T."/>
            <person name="Bayer T."/>
            <person name="Micklem G."/>
            <person name="Kim H."/>
            <person name="Bhak J."/>
            <person name="Lajeunesse T.C."/>
            <person name="Voolstra C.R."/>
        </authorList>
    </citation>
    <scope>NUCLEOTIDE SEQUENCE [LARGE SCALE GENOMIC DNA]</scope>
    <source>
        <strain evidence="2 3">CCMP2467</strain>
    </source>
</reference>
<sequence>MCLSGRYARAAWILLVAGVFTMVGFQFGAIHARTNGIWTFWAEEHDSEHGNGLVERRVAVLIIGSARTLVWPAVCQNIKANLVDGLRQRRKGSVQWHVDVFFFIALTDAGPKGRNRSGQRHGIDELSQCKDILKPVHIELMPETYPMPKHESCLSARDMPNYWNQTTFWNVPGASERKYSQCRRVVEAFTYVEKVYEPKAGKRYDAWVRARTDSVYLAPVPPMADFDLRKLTSTSLAMVDHWHLVSRDCKTAIPFNCIKCVHSQFDECSNRPEIVRSFAVQTVVAREKDVAWLRKTQGITQLAARPKPHEKQGYLFVECDRWVQECGRLVNKTKDGQHTVNGSWHSCDPSPCRKMQLEFLKAELPGERAQLLEQRGSEHSRVAVLIIGSARTLVWPAVCQNIKANLVDGLRQRRKGSVQWHVDVFFFIAFTDAGPKGRNLSGQRHGIDELSQCKDILKPVHIELMPETYPMPKHESCLSEQDMPNYWNQTTFWNVPGASERKYSQCRRVVEAFTYVEKVYEPKAGKRYDAWVRARTDSVYLAPVPPMADFDLRKLTSTSLAMVDHWHLVSRDCKTALPFNCINCGHSQFDECSNRPEIVRSFAVQAVVAREYDAAFLRKTQGFTRLTARPKPHEKQGYLFLECQRFNEECARLVNKTRDGKHTVNGSWHFCDPSPCKKMQLEFLQAPLLVETLRCQVRIVISVTI</sequence>
<accession>A0A1Q9DPF5</accession>
<feature type="transmembrane region" description="Helical" evidence="1">
    <location>
        <begin position="12"/>
        <end position="30"/>
    </location>
</feature>
<gene>
    <name evidence="2" type="ORF">AK812_SmicGene20660</name>
</gene>
<comment type="caution">
    <text evidence="2">The sequence shown here is derived from an EMBL/GenBank/DDBJ whole genome shotgun (WGS) entry which is preliminary data.</text>
</comment>
<keyword evidence="1" id="KW-0472">Membrane</keyword>
<keyword evidence="1" id="KW-0812">Transmembrane</keyword>
<evidence type="ECO:0000313" key="2">
    <source>
        <dbReference type="EMBL" id="OLP97047.1"/>
    </source>
</evidence>
<evidence type="ECO:0000313" key="3">
    <source>
        <dbReference type="Proteomes" id="UP000186817"/>
    </source>
</evidence>
<dbReference type="OrthoDB" id="406491at2759"/>
<keyword evidence="1" id="KW-1133">Transmembrane helix</keyword>
<protein>
    <submittedName>
        <fullName evidence="2">Uncharacterized protein</fullName>
    </submittedName>
</protein>
<proteinExistence type="predicted"/>